<evidence type="ECO:0000256" key="1">
    <source>
        <dbReference type="ARBA" id="ARBA00004496"/>
    </source>
</evidence>
<feature type="compositionally biased region" description="Polar residues" evidence="7">
    <location>
        <begin position="85"/>
        <end position="104"/>
    </location>
</feature>
<keyword evidence="3" id="KW-0479">Metal-binding</keyword>
<comment type="subcellular location">
    <subcellularLocation>
        <location evidence="1">Cytoplasm</location>
    </subcellularLocation>
</comment>
<sequence>MSILPTQSNSSVSSSSENLPGNPSIPNHGLFQSSPPQQQEEFHGGGFPTDNQINGSGSHFISNHSGSVSAAPSSSGGSSKKVSEARTSNGRKNWNRQNSGTSSQAGGGGISPQFSSVHSAPRKHQTTNGNHLLNFQYDPIARPKSRMTPPRRTQKIKPYNKDLFIQANYKFVVLDCGSDELELMDPDKMLQWDNVVSVRYSAPHPVQCPICLESPLCPQITSCGHIFCFPCILQYLLMGVDDLKGESWKRCPLCFMMISSKDLYTLNIESVKQHYVGENMQFTLLSRAKDSLIPSQKKQQNTDSVPCSDVALCDSFSKFTVASNVELLVREMMTELDGWLARAESGLVEDLEKLPYVCAAMEQLQERKKCWNAMLTLHATPNSRNPALPCSDVKACKYTNKAKSHVYSPMGSADAAFLEEASGPASLSPSTSYEFEPKCTDKLNGKKLYGEDCSFQTTDASETSEEVGESVLSSSYDDEKCLQKDSGYVKEKESYTFYQAIDGQHLILHPLNMKCLLHYYGSYDALPSTIDGEILQLESVTQSDAMRRRYRYLSHFSLTTTFQLCEIDLSKMLPLDAMLPFMDEIKKRENQRKRLADKEHREKIKAEADALKAMPIHFGRSSHATSLFSMDDFEALGSSPASSTSPPVVGERTRFSEVTRLGFAAAVDSPSVTARGPSDTSSNIEARSETAVPTGQRSNVTLSFASIISTAKPTTGGVEAAKTNGLGKKGKKPSRVLLSTAGGRRY</sequence>
<evidence type="ECO:0000313" key="9">
    <source>
        <dbReference type="EMBL" id="MCL7023794.1"/>
    </source>
</evidence>
<evidence type="ECO:0000256" key="5">
    <source>
        <dbReference type="ARBA" id="ARBA00022833"/>
    </source>
</evidence>
<dbReference type="AlphaFoldDB" id="A0AA41UX46"/>
<dbReference type="SMART" id="SM00184">
    <property type="entry name" value="RING"/>
    <property type="match status" value="1"/>
</dbReference>
<dbReference type="PANTHER" id="PTHR12983:SF9">
    <property type="entry name" value="E3 UBIQUITIN-PROTEIN LIGASE RNF10"/>
    <property type="match status" value="1"/>
</dbReference>
<feature type="compositionally biased region" description="Polar residues" evidence="7">
    <location>
        <begin position="678"/>
        <end position="696"/>
    </location>
</feature>
<name>A0AA41UX46_PAPNU</name>
<dbReference type="InterPro" id="IPR018957">
    <property type="entry name" value="Znf_C3HC4_RING-type"/>
</dbReference>
<dbReference type="InterPro" id="IPR017907">
    <property type="entry name" value="Znf_RING_CS"/>
</dbReference>
<dbReference type="PANTHER" id="PTHR12983">
    <property type="entry name" value="RING FINGER 10 FAMILY MEMBER"/>
    <property type="match status" value="1"/>
</dbReference>
<feature type="domain" description="RING-type" evidence="8">
    <location>
        <begin position="208"/>
        <end position="254"/>
    </location>
</feature>
<keyword evidence="10" id="KW-1185">Reference proteome</keyword>
<feature type="region of interest" description="Disordered" evidence="7">
    <location>
        <begin position="715"/>
        <end position="746"/>
    </location>
</feature>
<dbReference type="GO" id="GO:0045944">
    <property type="term" value="P:positive regulation of transcription by RNA polymerase II"/>
    <property type="evidence" value="ECO:0007669"/>
    <property type="project" value="TreeGrafter"/>
</dbReference>
<evidence type="ECO:0000313" key="10">
    <source>
        <dbReference type="Proteomes" id="UP001177140"/>
    </source>
</evidence>
<dbReference type="Gene3D" id="3.30.40.10">
    <property type="entry name" value="Zinc/RING finger domain, C3HC4 (zinc finger)"/>
    <property type="match status" value="1"/>
</dbReference>
<dbReference type="EMBL" id="JAJJMA010026497">
    <property type="protein sequence ID" value="MCL7023794.1"/>
    <property type="molecule type" value="Genomic_DNA"/>
</dbReference>
<organism evidence="9 10">
    <name type="scientific">Papaver nudicaule</name>
    <name type="common">Iceland poppy</name>
    <dbReference type="NCBI Taxonomy" id="74823"/>
    <lineage>
        <taxon>Eukaryota</taxon>
        <taxon>Viridiplantae</taxon>
        <taxon>Streptophyta</taxon>
        <taxon>Embryophyta</taxon>
        <taxon>Tracheophyta</taxon>
        <taxon>Spermatophyta</taxon>
        <taxon>Magnoliopsida</taxon>
        <taxon>Ranunculales</taxon>
        <taxon>Papaveraceae</taxon>
        <taxon>Papaveroideae</taxon>
        <taxon>Papaver</taxon>
    </lineage>
</organism>
<dbReference type="PROSITE" id="PS00518">
    <property type="entry name" value="ZF_RING_1"/>
    <property type="match status" value="1"/>
</dbReference>
<dbReference type="CDD" id="cd16536">
    <property type="entry name" value="RING-HC_RNF10"/>
    <property type="match status" value="1"/>
</dbReference>
<evidence type="ECO:0000256" key="2">
    <source>
        <dbReference type="ARBA" id="ARBA00022490"/>
    </source>
</evidence>
<dbReference type="GO" id="GO:0008270">
    <property type="term" value="F:zinc ion binding"/>
    <property type="evidence" value="ECO:0007669"/>
    <property type="project" value="UniProtKB-KW"/>
</dbReference>
<dbReference type="GO" id="GO:0005737">
    <property type="term" value="C:cytoplasm"/>
    <property type="evidence" value="ECO:0007669"/>
    <property type="project" value="UniProtKB-SubCell"/>
</dbReference>
<feature type="region of interest" description="Disordered" evidence="7">
    <location>
        <begin position="670"/>
        <end position="696"/>
    </location>
</feature>
<dbReference type="SUPFAM" id="SSF57850">
    <property type="entry name" value="RING/U-box"/>
    <property type="match status" value="1"/>
</dbReference>
<evidence type="ECO:0000256" key="3">
    <source>
        <dbReference type="ARBA" id="ARBA00022723"/>
    </source>
</evidence>
<accession>A0AA41UX46</accession>
<dbReference type="InterPro" id="IPR039739">
    <property type="entry name" value="MAG2/RNF10"/>
</dbReference>
<dbReference type="PROSITE" id="PS50089">
    <property type="entry name" value="ZF_RING_2"/>
    <property type="match status" value="1"/>
</dbReference>
<evidence type="ECO:0000256" key="6">
    <source>
        <dbReference type="PROSITE-ProRule" id="PRU00175"/>
    </source>
</evidence>
<dbReference type="GO" id="GO:0000976">
    <property type="term" value="F:transcription cis-regulatory region binding"/>
    <property type="evidence" value="ECO:0007669"/>
    <property type="project" value="TreeGrafter"/>
</dbReference>
<dbReference type="Proteomes" id="UP001177140">
    <property type="component" value="Unassembled WGS sequence"/>
</dbReference>
<keyword evidence="4 6" id="KW-0863">Zinc-finger</keyword>
<evidence type="ECO:0000259" key="8">
    <source>
        <dbReference type="PROSITE" id="PS50089"/>
    </source>
</evidence>
<comment type="caution">
    <text evidence="9">The sequence shown here is derived from an EMBL/GenBank/DDBJ whole genome shotgun (WGS) entry which is preliminary data.</text>
</comment>
<feature type="compositionally biased region" description="Polar residues" evidence="7">
    <location>
        <begin position="17"/>
        <end position="39"/>
    </location>
</feature>
<reference evidence="9" key="1">
    <citation type="submission" date="2022-03" db="EMBL/GenBank/DDBJ databases">
        <title>A functionally conserved STORR gene fusion in Papaver species that diverged 16.8 million years ago.</title>
        <authorList>
            <person name="Catania T."/>
        </authorList>
    </citation>
    <scope>NUCLEOTIDE SEQUENCE</scope>
    <source>
        <strain evidence="9">S-191538</strain>
    </source>
</reference>
<proteinExistence type="predicted"/>
<feature type="compositionally biased region" description="Low complexity" evidence="7">
    <location>
        <begin position="65"/>
        <end position="80"/>
    </location>
</feature>
<evidence type="ECO:0000256" key="7">
    <source>
        <dbReference type="SAM" id="MobiDB-lite"/>
    </source>
</evidence>
<dbReference type="Pfam" id="PF00097">
    <property type="entry name" value="zf-C3HC4"/>
    <property type="match status" value="1"/>
</dbReference>
<evidence type="ECO:0000256" key="4">
    <source>
        <dbReference type="ARBA" id="ARBA00022771"/>
    </source>
</evidence>
<gene>
    <name evidence="9" type="ORF">MKW94_021946</name>
</gene>
<keyword evidence="2" id="KW-0963">Cytoplasm</keyword>
<feature type="region of interest" description="Disordered" evidence="7">
    <location>
        <begin position="1"/>
        <end position="155"/>
    </location>
</feature>
<keyword evidence="5" id="KW-0862">Zinc</keyword>
<dbReference type="InterPro" id="IPR001841">
    <property type="entry name" value="Znf_RING"/>
</dbReference>
<dbReference type="InterPro" id="IPR013083">
    <property type="entry name" value="Znf_RING/FYVE/PHD"/>
</dbReference>
<protein>
    <recommendedName>
        <fullName evidence="8">RING-type domain-containing protein</fullName>
    </recommendedName>
</protein>
<feature type="compositionally biased region" description="Polar residues" evidence="7">
    <location>
        <begin position="49"/>
        <end position="64"/>
    </location>
</feature>